<sequence length="113" mass="12876">MAPFSSRSTSPEQDAVLLEIKRPIFSNKISASLYLYAAKLSVGVPVNFRLKYHSKTPYSLVHEEEDSRGEELYCVYQELWLDGAKVELEADLWFSQSVKANEERVRAFDKAVG</sequence>
<protein>
    <recommendedName>
        <fullName evidence="1">Fatty acid synthase meander beta sheet domain-containing protein</fullName>
    </recommendedName>
</protein>
<dbReference type="InterPro" id="IPR040883">
    <property type="entry name" value="FAS_meander"/>
</dbReference>
<evidence type="ECO:0000259" key="1">
    <source>
        <dbReference type="Pfam" id="PF17951"/>
    </source>
</evidence>
<proteinExistence type="predicted"/>
<dbReference type="Proteomes" id="UP000515153">
    <property type="component" value="Chromosome I"/>
</dbReference>
<reference evidence="2 3" key="1">
    <citation type="journal article" date="2019" name="Mol. Biol. Evol.">
        <title>Blast fungal genomes show frequent chromosomal changes, gene gains and losses, and effector gene turnover.</title>
        <authorList>
            <person name="Gomez Luciano L.B."/>
            <person name="Jason Tsai I."/>
            <person name="Chuma I."/>
            <person name="Tosa Y."/>
            <person name="Chen Y.H."/>
            <person name="Li J.Y."/>
            <person name="Li M.Y."/>
            <person name="Jade Lu M.Y."/>
            <person name="Nakayashiki H."/>
            <person name="Li W.H."/>
        </authorList>
    </citation>
    <scope>NUCLEOTIDE SEQUENCE [LARGE SCALE GENOMIC DNA]</scope>
    <source>
        <strain evidence="2 3">NI907</strain>
    </source>
</reference>
<evidence type="ECO:0000313" key="3">
    <source>
        <dbReference type="RefSeq" id="XP_030983248.1"/>
    </source>
</evidence>
<keyword evidence="2" id="KW-1185">Reference proteome</keyword>
<gene>
    <name evidence="3" type="ORF">PgNI_05141</name>
</gene>
<accession>A0A6P8B7Y6</accession>
<reference evidence="3" key="2">
    <citation type="submission" date="2019-10" db="EMBL/GenBank/DDBJ databases">
        <authorList>
            <consortium name="NCBI Genome Project"/>
        </authorList>
    </citation>
    <scope>NUCLEOTIDE SEQUENCE</scope>
    <source>
        <strain evidence="3">NI907</strain>
    </source>
</reference>
<dbReference type="AlphaFoldDB" id="A0A6P8B7Y6"/>
<dbReference type="KEGG" id="pgri:PgNI_05141"/>
<dbReference type="Pfam" id="PF17951">
    <property type="entry name" value="FAS_meander"/>
    <property type="match status" value="1"/>
</dbReference>
<evidence type="ECO:0000313" key="2">
    <source>
        <dbReference type="Proteomes" id="UP000515153"/>
    </source>
</evidence>
<dbReference type="RefSeq" id="XP_030983248.1">
    <property type="nucleotide sequence ID" value="XM_031125178.1"/>
</dbReference>
<dbReference type="GeneID" id="41960087"/>
<dbReference type="GO" id="GO:0019171">
    <property type="term" value="F:(3R)-hydroxyacyl-[acyl-carrier-protein] dehydratase activity"/>
    <property type="evidence" value="ECO:0007669"/>
    <property type="project" value="InterPro"/>
</dbReference>
<feature type="domain" description="Fatty acid synthase meander beta sheet" evidence="1">
    <location>
        <begin position="18"/>
        <end position="81"/>
    </location>
</feature>
<organism evidence="2 3">
    <name type="scientific">Pyricularia grisea</name>
    <name type="common">Crabgrass-specific blast fungus</name>
    <name type="synonym">Magnaporthe grisea</name>
    <dbReference type="NCBI Taxonomy" id="148305"/>
    <lineage>
        <taxon>Eukaryota</taxon>
        <taxon>Fungi</taxon>
        <taxon>Dikarya</taxon>
        <taxon>Ascomycota</taxon>
        <taxon>Pezizomycotina</taxon>
        <taxon>Sordariomycetes</taxon>
        <taxon>Sordariomycetidae</taxon>
        <taxon>Magnaporthales</taxon>
        <taxon>Pyriculariaceae</taxon>
        <taxon>Pyricularia</taxon>
    </lineage>
</organism>
<name>A0A6P8B7Y6_PYRGI</name>
<reference evidence="3" key="3">
    <citation type="submission" date="2025-08" db="UniProtKB">
        <authorList>
            <consortium name="RefSeq"/>
        </authorList>
    </citation>
    <scope>IDENTIFICATION</scope>
    <source>
        <strain evidence="3">NI907</strain>
    </source>
</reference>